<organism evidence="5">
    <name type="scientific">Nippostrongylus brasiliensis</name>
    <name type="common">Rat hookworm</name>
    <dbReference type="NCBI Taxonomy" id="27835"/>
    <lineage>
        <taxon>Eukaryota</taxon>
        <taxon>Metazoa</taxon>
        <taxon>Ecdysozoa</taxon>
        <taxon>Nematoda</taxon>
        <taxon>Chromadorea</taxon>
        <taxon>Rhabditida</taxon>
        <taxon>Rhabditina</taxon>
        <taxon>Rhabditomorpha</taxon>
        <taxon>Strongyloidea</taxon>
        <taxon>Heligmosomidae</taxon>
        <taxon>Nippostrongylus</taxon>
    </lineage>
</organism>
<proteinExistence type="predicted"/>
<reference evidence="5" key="1">
    <citation type="submission" date="2017-02" db="UniProtKB">
        <authorList>
            <consortium name="WormBaseParasite"/>
        </authorList>
    </citation>
    <scope>IDENTIFICATION</scope>
</reference>
<evidence type="ECO:0000256" key="2">
    <source>
        <dbReference type="SAM" id="Phobius"/>
    </source>
</evidence>
<keyword evidence="2" id="KW-0472">Membrane</keyword>
<evidence type="ECO:0000313" key="5">
    <source>
        <dbReference type="WBParaSite" id="NBR_0000128101-mRNA-1"/>
    </source>
</evidence>
<feature type="compositionally biased region" description="Basic and acidic residues" evidence="1">
    <location>
        <begin position="148"/>
        <end position="169"/>
    </location>
</feature>
<dbReference type="AlphaFoldDB" id="A0A0N4XFH9"/>
<accession>A0A0N4XFH9</accession>
<feature type="region of interest" description="Disordered" evidence="1">
    <location>
        <begin position="120"/>
        <end position="169"/>
    </location>
</feature>
<keyword evidence="2" id="KW-0812">Transmembrane</keyword>
<keyword evidence="4" id="KW-1185">Reference proteome</keyword>
<feature type="compositionally biased region" description="Basic residues" evidence="1">
    <location>
        <begin position="122"/>
        <end position="139"/>
    </location>
</feature>
<evidence type="ECO:0000256" key="1">
    <source>
        <dbReference type="SAM" id="MobiDB-lite"/>
    </source>
</evidence>
<name>A0A0N4XFH9_NIPBR</name>
<feature type="region of interest" description="Disordered" evidence="1">
    <location>
        <begin position="72"/>
        <end position="94"/>
    </location>
</feature>
<sequence>MIAAVQVRFFYLSATSGRFPSGFVQIILLLVLCAVFCFKAKPVKPQPKNRVIAGGTKIPSKSVSVETAEMNVSTARSFPTTPKRESQKPDATQLSVGAADIKEQTKKQEFLPYPDVREMTKSQKKRRKRELALSKKKKIASGFYQPRSDTDDTLEKVPSLPREESERELLKSIQKLKSIIPSKKHG</sequence>
<dbReference type="WBParaSite" id="NBR_0000128101-mRNA-1">
    <property type="protein sequence ID" value="NBR_0000128101-mRNA-1"/>
    <property type="gene ID" value="NBR_0000128101"/>
</dbReference>
<protein>
    <submittedName>
        <fullName evidence="3 5">Uncharacterized protein</fullName>
    </submittedName>
</protein>
<dbReference type="EMBL" id="UYSL01000943">
    <property type="protein sequence ID" value="VDL64630.1"/>
    <property type="molecule type" value="Genomic_DNA"/>
</dbReference>
<feature type="transmembrane region" description="Helical" evidence="2">
    <location>
        <begin position="19"/>
        <end position="38"/>
    </location>
</feature>
<evidence type="ECO:0000313" key="4">
    <source>
        <dbReference type="Proteomes" id="UP000271162"/>
    </source>
</evidence>
<dbReference type="Proteomes" id="UP000271162">
    <property type="component" value="Unassembled WGS sequence"/>
</dbReference>
<evidence type="ECO:0000313" key="3">
    <source>
        <dbReference type="EMBL" id="VDL64630.1"/>
    </source>
</evidence>
<gene>
    <name evidence="3" type="ORF">NBR_LOCUS1282</name>
</gene>
<keyword evidence="2" id="KW-1133">Transmembrane helix</keyword>
<reference evidence="3 4" key="2">
    <citation type="submission" date="2018-11" db="EMBL/GenBank/DDBJ databases">
        <authorList>
            <consortium name="Pathogen Informatics"/>
        </authorList>
    </citation>
    <scope>NUCLEOTIDE SEQUENCE [LARGE SCALE GENOMIC DNA]</scope>
</reference>